<protein>
    <submittedName>
        <fullName evidence="3">Uncharacterized protein</fullName>
    </submittedName>
</protein>
<feature type="compositionally biased region" description="Polar residues" evidence="2">
    <location>
        <begin position="902"/>
        <end position="913"/>
    </location>
</feature>
<dbReference type="OrthoDB" id="439792at2759"/>
<feature type="region of interest" description="Disordered" evidence="2">
    <location>
        <begin position="300"/>
        <end position="366"/>
    </location>
</feature>
<dbReference type="PANTHER" id="PTHR13037:SF24">
    <property type="entry name" value="POLYCOMB PROTEIN PCL-RELATED"/>
    <property type="match status" value="1"/>
</dbReference>
<name>A0A8J6CBB3_DIALT</name>
<accession>A0A8J6CBB3</accession>
<organism evidence="3 4">
    <name type="scientific">Diacronema lutheri</name>
    <name type="common">Unicellular marine alga</name>
    <name type="synonym">Monochrysis lutheri</name>
    <dbReference type="NCBI Taxonomy" id="2081491"/>
    <lineage>
        <taxon>Eukaryota</taxon>
        <taxon>Haptista</taxon>
        <taxon>Haptophyta</taxon>
        <taxon>Pavlovophyceae</taxon>
        <taxon>Pavlovales</taxon>
        <taxon>Pavlovaceae</taxon>
        <taxon>Diacronema</taxon>
    </lineage>
</organism>
<gene>
    <name evidence="3" type="ORF">KFE25_012309</name>
</gene>
<dbReference type="PANTHER" id="PTHR13037">
    <property type="entry name" value="FORMIN"/>
    <property type="match status" value="1"/>
</dbReference>
<evidence type="ECO:0000256" key="1">
    <source>
        <dbReference type="ARBA" id="ARBA00022581"/>
    </source>
</evidence>
<reference evidence="3" key="1">
    <citation type="submission" date="2021-05" db="EMBL/GenBank/DDBJ databases">
        <title>The genome of the haptophyte Pavlova lutheri (Diacronema luteri, Pavlovales) - a model for lipid biosynthesis in eukaryotic algae.</title>
        <authorList>
            <person name="Hulatt C.J."/>
            <person name="Posewitz M.C."/>
        </authorList>
    </citation>
    <scope>NUCLEOTIDE SEQUENCE</scope>
    <source>
        <strain evidence="3">NIVA-4/92</strain>
    </source>
</reference>
<evidence type="ECO:0000256" key="2">
    <source>
        <dbReference type="SAM" id="MobiDB-lite"/>
    </source>
</evidence>
<keyword evidence="1" id="KW-0945">Host-virus interaction</keyword>
<feature type="region of interest" description="Disordered" evidence="2">
    <location>
        <begin position="1176"/>
        <end position="1230"/>
    </location>
</feature>
<evidence type="ECO:0000313" key="4">
    <source>
        <dbReference type="Proteomes" id="UP000751190"/>
    </source>
</evidence>
<dbReference type="OMA" id="PHDGDEW"/>
<feature type="compositionally biased region" description="Low complexity" evidence="2">
    <location>
        <begin position="1176"/>
        <end position="1192"/>
    </location>
</feature>
<dbReference type="Proteomes" id="UP000751190">
    <property type="component" value="Unassembled WGS sequence"/>
</dbReference>
<feature type="region of interest" description="Disordered" evidence="2">
    <location>
        <begin position="503"/>
        <end position="668"/>
    </location>
</feature>
<sequence>MEDPWAHALRHLPAMAAPVRLVVPTGRKLASGPMMARTDSTTFDFERGSTPSAVRAFRRGGNTDWDSAEHRAERAAVRKRAFPAFRLAAKQFFATVGLSGSDLMSKEQYLSLHFRISRCLAPDLSKWDAYREACNDWWFDSRYAGEGVRFARPLPMTIDQFASSLFVLADMWTDTIGENAYLQFTHKLFRRITTDASPDELTALRDNQAAAAAAAAAARARRHSLPASAAAIMSELRVARARSLSVATAPPAALAAGALDDDDDGAPRAPRSGSALWDVARSTLSVATAVTRLGMIKSAREASPRKRAARGARTLALPGGDEDADASTGATRRNSRADGGGDKWPHDGDEWPHDGDERPHDGDEWLADGSSAAARARKAVRAAGAHGVDAHGVGGAHDGPEVARAADDVDLQLAMAAVAAARARRALEGGVDGVDGGARPPSAGGDPRAHPLYVVAAAGGTGSALGRRRAAAAGARRASMLESGGLGAWLERDDDESAWRARRWSAAAASPPPFRAGGSGGDELGARPRGGLGGGGGASVPRAASAGRERAPFRPSGNADGLVEGRRGFGDGRTTSPGAPRAAGRAGAALARGVAAPANRPPWRASGAAPREPRAVDGGGGAAAAAGAGAGSGARGGRIDERVRTRTSPPTALGSRERHQHGGASASVGACAGADDGGGGACSPPPWRSAGCERGACCVHDGGGGGSGSVAIASAPTLRSATGGGGDGCAGGGSRRAELLRHVGSTVDSRAPSPRAELLRHVGSTVDSRAPSPRAELLRHVGSTVDSRAPSPRAELLRHVGSTVDSRAPSPRPAAHVPCREDDDVTSGYIGLGAAGARRGGSAVARERCGSAPGARDGMSAAARGAAARGAAAGGCAASNGSAACAGVQDIWLAWRPRNGSIGRTGTRRSNTLAWPDDEPGAPRGPAARPATAGGALGERGVHGAQHGRARRLSAGSRGADERPPACLVPRPPSARASAALDGAHDEPREGLPFEMREGLPFETRLCPPTPTPPAQPPAQPPRPRPRTASPASASSAWAGALGDGTPAPANTGRASSAAPDARRAAAAPAGAGAARADGADEEPHAWGCLPGGCLPEGCLPEGCLPGGCLPGGCLPGGCLPGGCLPEGCLPGGCLPEGCLPGGCLPDASSLPRAADAAQLVVSIGSRAPHAVDEAPAVPAAHAPATSPAAPAASPPTTPLATPRAPSERDGVAQPLRSPRPARAGAAQLAPPRTGAALRSAAAFAVAELVTRAHGQPAADMADGAPGDEAPAIARATSEQLRARTLCTMADDRTGPAPPAPAAWAHGARAQGRAPPPLAPIRNGGAPAGGATGGSSAATGAWLGVPADDGQRWRRHSADGPSCTHAPVASTAAADSGGVSAAPLGSRAGDGGACGARTGAASVRGRRRSLNDAPAQRLVPRQRLGFASAAGMSAGAGAGASARGGDATPSCVVLQLSAGWCDAPGGKAAATLANEPALDARLVGTGLLALEISARARTASAMQIVGASGARAHVQLAALAQAPVAATAR</sequence>
<feature type="compositionally biased region" description="Basic and acidic residues" evidence="2">
    <location>
        <begin position="335"/>
        <end position="363"/>
    </location>
</feature>
<feature type="compositionally biased region" description="Basic and acidic residues" evidence="2">
    <location>
        <begin position="1349"/>
        <end position="1358"/>
    </location>
</feature>
<feature type="compositionally biased region" description="Low complexity" evidence="2">
    <location>
        <begin position="577"/>
        <end position="598"/>
    </location>
</feature>
<feature type="compositionally biased region" description="Basic and acidic residues" evidence="2">
    <location>
        <begin position="983"/>
        <end position="1000"/>
    </location>
</feature>
<proteinExistence type="predicted"/>
<feature type="compositionally biased region" description="Low complexity" evidence="2">
    <location>
        <begin position="1053"/>
        <end position="1077"/>
    </location>
</feature>
<feature type="region of interest" description="Disordered" evidence="2">
    <location>
        <begin position="803"/>
        <end position="822"/>
    </location>
</feature>
<evidence type="ECO:0000313" key="3">
    <source>
        <dbReference type="EMBL" id="KAG8464946.1"/>
    </source>
</evidence>
<comment type="caution">
    <text evidence="3">The sequence shown here is derived from an EMBL/GenBank/DDBJ whole genome shotgun (WGS) entry which is preliminary data.</text>
</comment>
<feature type="compositionally biased region" description="Gly residues" evidence="2">
    <location>
        <begin position="617"/>
        <end position="636"/>
    </location>
</feature>
<feature type="compositionally biased region" description="Low complexity" evidence="2">
    <location>
        <begin position="1027"/>
        <end position="1037"/>
    </location>
</feature>
<feature type="region of interest" description="Disordered" evidence="2">
    <location>
        <begin position="898"/>
        <end position="1082"/>
    </location>
</feature>
<feature type="compositionally biased region" description="Low complexity" evidence="2">
    <location>
        <begin position="922"/>
        <end position="934"/>
    </location>
</feature>
<feature type="compositionally biased region" description="Pro residues" evidence="2">
    <location>
        <begin position="1008"/>
        <end position="1023"/>
    </location>
</feature>
<keyword evidence="4" id="KW-1185">Reference proteome</keyword>
<dbReference type="EMBL" id="JAGTXO010000011">
    <property type="protein sequence ID" value="KAG8464946.1"/>
    <property type="molecule type" value="Genomic_DNA"/>
</dbReference>
<feature type="compositionally biased region" description="Gly residues" evidence="2">
    <location>
        <begin position="517"/>
        <end position="538"/>
    </location>
</feature>
<feature type="region of interest" description="Disordered" evidence="2">
    <location>
        <begin position="1310"/>
        <end position="1414"/>
    </location>
</feature>